<name>A0AAE1R4K4_9SOLA</name>
<dbReference type="Proteomes" id="UP001291623">
    <property type="component" value="Unassembled WGS sequence"/>
</dbReference>
<evidence type="ECO:0000313" key="2">
    <source>
        <dbReference type="Proteomes" id="UP001291623"/>
    </source>
</evidence>
<gene>
    <name evidence="1" type="ORF">RND71_035251</name>
</gene>
<accession>A0AAE1R4K4</accession>
<protein>
    <submittedName>
        <fullName evidence="1">Uncharacterized protein</fullName>
    </submittedName>
</protein>
<organism evidence="1 2">
    <name type="scientific">Anisodus tanguticus</name>
    <dbReference type="NCBI Taxonomy" id="243964"/>
    <lineage>
        <taxon>Eukaryota</taxon>
        <taxon>Viridiplantae</taxon>
        <taxon>Streptophyta</taxon>
        <taxon>Embryophyta</taxon>
        <taxon>Tracheophyta</taxon>
        <taxon>Spermatophyta</taxon>
        <taxon>Magnoliopsida</taxon>
        <taxon>eudicotyledons</taxon>
        <taxon>Gunneridae</taxon>
        <taxon>Pentapetalae</taxon>
        <taxon>asterids</taxon>
        <taxon>lamiids</taxon>
        <taxon>Solanales</taxon>
        <taxon>Solanaceae</taxon>
        <taxon>Solanoideae</taxon>
        <taxon>Hyoscyameae</taxon>
        <taxon>Anisodus</taxon>
    </lineage>
</organism>
<dbReference type="AlphaFoldDB" id="A0AAE1R4K4"/>
<comment type="caution">
    <text evidence="1">The sequence shown here is derived from an EMBL/GenBank/DDBJ whole genome shotgun (WGS) entry which is preliminary data.</text>
</comment>
<reference evidence="1" key="1">
    <citation type="submission" date="2023-12" db="EMBL/GenBank/DDBJ databases">
        <title>Genome assembly of Anisodus tanguticus.</title>
        <authorList>
            <person name="Wang Y.-J."/>
        </authorList>
    </citation>
    <scope>NUCLEOTIDE SEQUENCE</scope>
    <source>
        <strain evidence="1">KB-2021</strain>
        <tissue evidence="1">Leaf</tissue>
    </source>
</reference>
<evidence type="ECO:0000313" key="1">
    <source>
        <dbReference type="EMBL" id="KAK4345075.1"/>
    </source>
</evidence>
<proteinExistence type="predicted"/>
<sequence length="260" mass="29274">MGNYIPMIMREFYAAYGVILNNKRGMRPTKALIEPLDFVMIRGVSVDICAQKINNFYFRKEGKGDDDFSLKHTDYDERMKNPNDHIVWVASIIDKETPDWIDPAIGIHKNTLKNDTGVPQIDRIDMYIEPKQMVDYTQLKYASASFPASTSVLEVPAQTTETVPATSMATSSAPATGPGVPAYGMRLIRLDEAKVTKWVEEFPSYVKEAIEIDLVPHKENLEVVREEQKSIKEHLQAIELRLGRIEGGGEKGLSAIRAEL</sequence>
<dbReference type="EMBL" id="JAVYJV010000019">
    <property type="protein sequence ID" value="KAK4345075.1"/>
    <property type="molecule type" value="Genomic_DNA"/>
</dbReference>
<keyword evidence="2" id="KW-1185">Reference proteome</keyword>